<evidence type="ECO:0000313" key="3">
    <source>
        <dbReference type="Proteomes" id="UP000516160"/>
    </source>
</evidence>
<keyword evidence="1" id="KW-0812">Transmembrane</keyword>
<protein>
    <submittedName>
        <fullName evidence="2">Stage II sporulation protein M</fullName>
    </submittedName>
</protein>
<dbReference type="Pfam" id="PF01944">
    <property type="entry name" value="SpoIIM"/>
    <property type="match status" value="1"/>
</dbReference>
<feature type="transmembrane region" description="Helical" evidence="1">
    <location>
        <begin position="138"/>
        <end position="160"/>
    </location>
</feature>
<organism evidence="2 3">
    <name type="scientific">Alkalicella caledoniensis</name>
    <dbReference type="NCBI Taxonomy" id="2731377"/>
    <lineage>
        <taxon>Bacteria</taxon>
        <taxon>Bacillati</taxon>
        <taxon>Bacillota</taxon>
        <taxon>Clostridia</taxon>
        <taxon>Eubacteriales</taxon>
        <taxon>Proteinivoracaceae</taxon>
        <taxon>Alkalicella</taxon>
    </lineage>
</organism>
<keyword evidence="3" id="KW-1185">Reference proteome</keyword>
<keyword evidence="1" id="KW-0472">Membrane</keyword>
<feature type="transmembrane region" description="Helical" evidence="1">
    <location>
        <begin position="15"/>
        <end position="36"/>
    </location>
</feature>
<dbReference type="RefSeq" id="WP_213166585.1">
    <property type="nucleotide sequence ID" value="NZ_CP058559.1"/>
</dbReference>
<name>A0A7G9WBX9_ALKCA</name>
<dbReference type="Proteomes" id="UP000516160">
    <property type="component" value="Chromosome"/>
</dbReference>
<keyword evidence="1" id="KW-1133">Transmembrane helix</keyword>
<reference evidence="2 3" key="1">
    <citation type="submission" date="2020-07" db="EMBL/GenBank/DDBJ databases">
        <title>Alkalicella. sp. LB2 genome.</title>
        <authorList>
            <person name="Postec A."/>
            <person name="Quemeneur M."/>
        </authorList>
    </citation>
    <scope>NUCLEOTIDE SEQUENCE [LARGE SCALE GENOMIC DNA]</scope>
    <source>
        <strain evidence="2 3">LB2</strain>
    </source>
</reference>
<dbReference type="EMBL" id="CP058559">
    <property type="protein sequence ID" value="QNO16191.1"/>
    <property type="molecule type" value="Genomic_DNA"/>
</dbReference>
<dbReference type="InterPro" id="IPR014196">
    <property type="entry name" value="SpoIIM"/>
</dbReference>
<feature type="transmembrane region" description="Helical" evidence="1">
    <location>
        <begin position="172"/>
        <end position="205"/>
    </location>
</feature>
<feature type="transmembrane region" description="Helical" evidence="1">
    <location>
        <begin position="114"/>
        <end position="132"/>
    </location>
</feature>
<dbReference type="AlphaFoldDB" id="A0A7G9WBX9"/>
<dbReference type="NCBIfam" id="TIGR02831">
    <property type="entry name" value="spo_II_M"/>
    <property type="match status" value="1"/>
</dbReference>
<gene>
    <name evidence="2" type="primary">spoIIM</name>
    <name evidence="2" type="ORF">HYG86_16120</name>
</gene>
<proteinExistence type="predicted"/>
<dbReference type="PIRSF" id="PIRSF038973">
    <property type="entry name" value="SpoIIM"/>
    <property type="match status" value="1"/>
</dbReference>
<evidence type="ECO:0000256" key="1">
    <source>
        <dbReference type="SAM" id="Phobius"/>
    </source>
</evidence>
<dbReference type="KEGG" id="acae:HYG86_16120"/>
<feature type="transmembrane region" description="Helical" evidence="1">
    <location>
        <begin position="80"/>
        <end position="102"/>
    </location>
</feature>
<sequence>MSVKHLLLRYLKENMYVLIFVSLVLVIGIIFGSVMVNKLPEQHNTLLAEELNFYFEVLDETPSVDRLNILKQSFFSNGQFILIAWLAGLTVIGIPVVIVMLFTRGVILGFTVGFIFNHTSFRGLFFAITAIVPHNLVIIPAFLLVSVASISFSSVIFMKVIKNKSINIAPYFVNYGIMSIFILLGIGLASIIEAYIIPVILKWIVPLMI</sequence>
<accession>A0A7G9WBX9</accession>
<dbReference type="InterPro" id="IPR002798">
    <property type="entry name" value="SpoIIM-like"/>
</dbReference>
<evidence type="ECO:0000313" key="2">
    <source>
        <dbReference type="EMBL" id="QNO16191.1"/>
    </source>
</evidence>